<reference evidence="2" key="1">
    <citation type="submission" date="2016-06" db="EMBL/GenBank/DDBJ databases">
        <authorList>
            <person name="Varghese N."/>
            <person name="Submissions Spin"/>
        </authorList>
    </citation>
    <scope>NUCLEOTIDE SEQUENCE [LARGE SCALE GENOMIC DNA]</scope>
    <source>
        <strain evidence="2">DSM 43168</strain>
    </source>
</reference>
<dbReference type="Proteomes" id="UP000183585">
    <property type="component" value="Unassembled WGS sequence"/>
</dbReference>
<dbReference type="AlphaFoldDB" id="A0A1C5AW55"/>
<sequence>MVARLITGARDERVAAIAEKALTRAWGSNPEMTNHAWDTLIADVTVVAQLITGARDERVAAIAEKALTRAWGSDQEATNRVWDTLMATPGPAWRFLLAPTSGCPHEPRVRLVTAPPDGGRVLAGALKSADPALREAMADLLRATDHPILLGDFENPLRNAMNPVREPTDGKVEAGAVLDLALANTHLCQPAPLGKNRTGLAIVAILKGRFDLLDSYDPASLVTELVRLDGKAFPAPAAEGYRRWLRALGPGPGREELCLLVIDGCPEALAAVADSGQEPEAPRLLPAFLFCTEQWERYDALDPDGSLLNHYINEEGEYAGPYLWTVAERNGRLLPPQIGVGALTGF</sequence>
<protein>
    <submittedName>
        <fullName evidence="1">Uncharacterized protein</fullName>
    </submittedName>
</protein>
<evidence type="ECO:0000313" key="1">
    <source>
        <dbReference type="EMBL" id="SCF49459.1"/>
    </source>
</evidence>
<evidence type="ECO:0000313" key="2">
    <source>
        <dbReference type="Proteomes" id="UP000183585"/>
    </source>
</evidence>
<accession>A0A1C5AW55</accession>
<gene>
    <name evidence="1" type="ORF">GA0070563_12258</name>
</gene>
<proteinExistence type="predicted"/>
<organism evidence="1 2">
    <name type="scientific">Micromonospora carbonacea</name>
    <dbReference type="NCBI Taxonomy" id="47853"/>
    <lineage>
        <taxon>Bacteria</taxon>
        <taxon>Bacillati</taxon>
        <taxon>Actinomycetota</taxon>
        <taxon>Actinomycetes</taxon>
        <taxon>Micromonosporales</taxon>
        <taxon>Micromonosporaceae</taxon>
        <taxon>Micromonospora</taxon>
    </lineage>
</organism>
<dbReference type="EMBL" id="FMCT01000022">
    <property type="protein sequence ID" value="SCF49459.1"/>
    <property type="molecule type" value="Genomic_DNA"/>
</dbReference>
<name>A0A1C5AW55_9ACTN</name>
<keyword evidence="2" id="KW-1185">Reference proteome</keyword>